<gene>
    <name evidence="13" type="primary">erp27</name>
</gene>
<evidence type="ECO:0000256" key="2">
    <source>
        <dbReference type="ARBA" id="ARBA00004319"/>
    </source>
</evidence>
<keyword evidence="5 11" id="KW-0732">Signal</keyword>
<dbReference type="GO" id="GO:0003756">
    <property type="term" value="F:protein disulfide isomerase activity"/>
    <property type="evidence" value="ECO:0007669"/>
    <property type="project" value="UniProtKB-EC"/>
</dbReference>
<dbReference type="EC" id="5.3.4.1" evidence="4"/>
<dbReference type="FunFam" id="3.40.30.10:FF:000042">
    <property type="entry name" value="protein disulfide-isomerase A2"/>
    <property type="match status" value="1"/>
</dbReference>
<keyword evidence="7" id="KW-0256">Endoplasmic reticulum</keyword>
<keyword evidence="8" id="KW-1015">Disulfide bond</keyword>
<keyword evidence="12" id="KW-1185">Reference proteome</keyword>
<keyword evidence="6" id="KW-0677">Repeat</keyword>
<comment type="similarity">
    <text evidence="3">Belongs to the protein disulfide isomerase family.</text>
</comment>
<dbReference type="GO" id="GO:0005788">
    <property type="term" value="C:endoplasmic reticulum lumen"/>
    <property type="evidence" value="ECO:0007669"/>
    <property type="project" value="UniProtKB-SubCell"/>
</dbReference>
<keyword evidence="10" id="KW-0676">Redox-active center</keyword>
<dbReference type="SUPFAM" id="SSF52833">
    <property type="entry name" value="Thioredoxin-like"/>
    <property type="match status" value="2"/>
</dbReference>
<dbReference type="RefSeq" id="XP_030638438.1">
    <property type="nucleotide sequence ID" value="XM_030782578.1"/>
</dbReference>
<comment type="catalytic activity">
    <reaction evidence="1">
        <text>Catalyzes the rearrangement of -S-S- bonds in proteins.</text>
        <dbReference type="EC" id="5.3.4.1"/>
    </reaction>
</comment>
<evidence type="ECO:0000256" key="1">
    <source>
        <dbReference type="ARBA" id="ARBA00001182"/>
    </source>
</evidence>
<dbReference type="CDD" id="cd02981">
    <property type="entry name" value="PDI_b_family"/>
    <property type="match status" value="1"/>
</dbReference>
<comment type="subcellular location">
    <subcellularLocation>
        <location evidence="2">Endoplasmic reticulum lumen</location>
    </subcellularLocation>
</comment>
<evidence type="ECO:0000313" key="12">
    <source>
        <dbReference type="Proteomes" id="UP000504632"/>
    </source>
</evidence>
<dbReference type="Pfam" id="PF13848">
    <property type="entry name" value="Thioredoxin_6"/>
    <property type="match status" value="1"/>
</dbReference>
<evidence type="ECO:0000256" key="4">
    <source>
        <dbReference type="ARBA" id="ARBA00012723"/>
    </source>
</evidence>
<dbReference type="OrthoDB" id="8667660at2759"/>
<evidence type="ECO:0000256" key="9">
    <source>
        <dbReference type="ARBA" id="ARBA00023235"/>
    </source>
</evidence>
<feature type="signal peptide" evidence="11">
    <location>
        <begin position="1"/>
        <end position="16"/>
    </location>
</feature>
<name>A0A6J2W2I7_CHACN</name>
<dbReference type="CDD" id="cd02982">
    <property type="entry name" value="PDI_b'_family"/>
    <property type="match status" value="1"/>
</dbReference>
<proteinExistence type="inferred from homology"/>
<evidence type="ECO:0000313" key="13">
    <source>
        <dbReference type="RefSeq" id="XP_030638438.1"/>
    </source>
</evidence>
<dbReference type="AlphaFoldDB" id="A0A6J2W2I7"/>
<evidence type="ECO:0000256" key="11">
    <source>
        <dbReference type="SAM" id="SignalP"/>
    </source>
</evidence>
<evidence type="ECO:0000256" key="10">
    <source>
        <dbReference type="ARBA" id="ARBA00023284"/>
    </source>
</evidence>
<dbReference type="Gene3D" id="3.40.30.10">
    <property type="entry name" value="Glutaredoxin"/>
    <property type="match status" value="2"/>
</dbReference>
<organism evidence="12 13">
    <name type="scientific">Chanos chanos</name>
    <name type="common">Milkfish</name>
    <name type="synonym">Mugil chanos</name>
    <dbReference type="NCBI Taxonomy" id="29144"/>
    <lineage>
        <taxon>Eukaryota</taxon>
        <taxon>Metazoa</taxon>
        <taxon>Chordata</taxon>
        <taxon>Craniata</taxon>
        <taxon>Vertebrata</taxon>
        <taxon>Euteleostomi</taxon>
        <taxon>Actinopterygii</taxon>
        <taxon>Neopterygii</taxon>
        <taxon>Teleostei</taxon>
        <taxon>Ostariophysi</taxon>
        <taxon>Gonorynchiformes</taxon>
        <taxon>Chanidae</taxon>
        <taxon>Chanos</taxon>
    </lineage>
</organism>
<evidence type="ECO:0000256" key="3">
    <source>
        <dbReference type="ARBA" id="ARBA00006347"/>
    </source>
</evidence>
<dbReference type="InterPro" id="IPR036249">
    <property type="entry name" value="Thioredoxin-like_sf"/>
</dbReference>
<dbReference type="GO" id="GO:0034976">
    <property type="term" value="P:response to endoplasmic reticulum stress"/>
    <property type="evidence" value="ECO:0007669"/>
    <property type="project" value="TreeGrafter"/>
</dbReference>
<dbReference type="PANTHER" id="PTHR18929:SF253">
    <property type="entry name" value="ENDOPLASMIC RETICULUM RESIDENT PROTEIN 27"/>
    <property type="match status" value="1"/>
</dbReference>
<evidence type="ECO:0000256" key="8">
    <source>
        <dbReference type="ARBA" id="ARBA00023157"/>
    </source>
</evidence>
<reference evidence="13" key="1">
    <citation type="submission" date="2025-08" db="UniProtKB">
        <authorList>
            <consortium name="RefSeq"/>
        </authorList>
    </citation>
    <scope>IDENTIFICATION</scope>
</reference>
<evidence type="ECO:0000256" key="7">
    <source>
        <dbReference type="ARBA" id="ARBA00022824"/>
    </source>
</evidence>
<dbReference type="CTD" id="121506"/>
<evidence type="ECO:0000256" key="6">
    <source>
        <dbReference type="ARBA" id="ARBA00022737"/>
    </source>
</evidence>
<dbReference type="InParanoid" id="A0A6J2W2I7"/>
<dbReference type="GeneID" id="115819039"/>
<keyword evidence="9" id="KW-0413">Isomerase</keyword>
<dbReference type="Proteomes" id="UP000504632">
    <property type="component" value="Chromosome 8"/>
</dbReference>
<protein>
    <recommendedName>
        <fullName evidence="4">protein disulfide-isomerase</fullName>
        <ecNumber evidence="4">5.3.4.1</ecNumber>
    </recommendedName>
</protein>
<dbReference type="GO" id="GO:0006457">
    <property type="term" value="P:protein folding"/>
    <property type="evidence" value="ECO:0007669"/>
    <property type="project" value="TreeGrafter"/>
</dbReference>
<feature type="chain" id="PRO_5026650808" description="protein disulfide-isomerase" evidence="11">
    <location>
        <begin position="17"/>
        <end position="255"/>
    </location>
</feature>
<accession>A0A6J2W2I7</accession>
<sequence>MFLIVLLSLFATCTTAEDKDSALTRLTDIDGAETFINSSEVVVIGFFEGEKSRGYKEFMKAVAEEKSVPIALCSEKEVWAHYKIESDTISLFRKVDQFRDDFKVSEAKKLDSDGISHFININDLRYLTEYNQVSAVGLFQSKVKVHVLLFVSRGSNDYGRLKKRMRDLAPEYTGKFLFVLINGALQSNARAMNYFGLKSGDLPRVGLYDADLDKRWLMPKGEISTEKVKAFCESYLEGELQKQKEAGQPDPKSEL</sequence>
<evidence type="ECO:0000256" key="5">
    <source>
        <dbReference type="ARBA" id="ARBA00022729"/>
    </source>
</evidence>
<dbReference type="PANTHER" id="PTHR18929">
    <property type="entry name" value="PROTEIN DISULFIDE ISOMERASE"/>
    <property type="match status" value="1"/>
</dbReference>